<feature type="transmembrane region" description="Helical" evidence="5">
    <location>
        <begin position="56"/>
        <end position="75"/>
    </location>
</feature>
<dbReference type="GO" id="GO:0012505">
    <property type="term" value="C:endomembrane system"/>
    <property type="evidence" value="ECO:0007669"/>
    <property type="project" value="UniProtKB-SubCell"/>
</dbReference>
<dbReference type="STRING" id="392015.SAMN05421543_1584"/>
<evidence type="ECO:0000256" key="2">
    <source>
        <dbReference type="ARBA" id="ARBA00022692"/>
    </source>
</evidence>
<evidence type="ECO:0000256" key="4">
    <source>
        <dbReference type="ARBA" id="ARBA00023136"/>
    </source>
</evidence>
<feature type="transmembrane region" description="Helical" evidence="5">
    <location>
        <begin position="31"/>
        <end position="49"/>
    </location>
</feature>
<dbReference type="AlphaFoldDB" id="A0A1I7LI77"/>
<evidence type="ECO:0000256" key="5">
    <source>
        <dbReference type="SAM" id="Phobius"/>
    </source>
</evidence>
<dbReference type="PANTHER" id="PTHR43847:SF1">
    <property type="entry name" value="BLL3993 PROTEIN"/>
    <property type="match status" value="1"/>
</dbReference>
<keyword evidence="4 5" id="KW-0472">Membrane</keyword>
<dbReference type="RefSeq" id="WP_074956833.1">
    <property type="nucleotide sequence ID" value="NZ_FPBV01000058.1"/>
</dbReference>
<keyword evidence="2 5" id="KW-0812">Transmembrane</keyword>
<dbReference type="Pfam" id="PF04191">
    <property type="entry name" value="PEMT"/>
    <property type="match status" value="1"/>
</dbReference>
<keyword evidence="6" id="KW-0489">Methyltransferase</keyword>
<sequence>MWLRLLIQGVSILVLLSGVCGMLRSPLLWPFAAVLVLEAFWLFVSLWRAPRMSGGAAGIVASAVIAVYPALISWVCPGPYVEPVWRFGLSYVIQCLALALEVWAFLTLRSSLTQLPEAHRLVRSGPYRYVRHPLYVAYTLAFVGSCLGAMRWSLWGLLAGFIVLQWIRAKAEERVLVTEFPEYAAYARVTGRFIPKVTRRVSGGDS</sequence>
<evidence type="ECO:0000313" key="6">
    <source>
        <dbReference type="EMBL" id="SFV09392.1"/>
    </source>
</evidence>
<feature type="transmembrane region" description="Helical" evidence="5">
    <location>
        <begin position="129"/>
        <end position="150"/>
    </location>
</feature>
<dbReference type="EMBL" id="FPBV01000058">
    <property type="protein sequence ID" value="SFV09392.1"/>
    <property type="molecule type" value="Genomic_DNA"/>
</dbReference>
<dbReference type="InterPro" id="IPR052527">
    <property type="entry name" value="Metal_cation-efflux_comp"/>
</dbReference>
<keyword evidence="6" id="KW-0808">Transferase</keyword>
<evidence type="ECO:0000313" key="7">
    <source>
        <dbReference type="Proteomes" id="UP000183508"/>
    </source>
</evidence>
<reference evidence="7" key="1">
    <citation type="submission" date="2016-10" db="EMBL/GenBank/DDBJ databases">
        <authorList>
            <person name="Varghese N."/>
        </authorList>
    </citation>
    <scope>NUCLEOTIDE SEQUENCE [LARGE SCALE GENOMIC DNA]</scope>
    <source>
        <strain evidence="7">DSM 17980</strain>
    </source>
</reference>
<dbReference type="GO" id="GO:0032259">
    <property type="term" value="P:methylation"/>
    <property type="evidence" value="ECO:0007669"/>
    <property type="project" value="UniProtKB-KW"/>
</dbReference>
<dbReference type="Proteomes" id="UP000183508">
    <property type="component" value="Unassembled WGS sequence"/>
</dbReference>
<accession>A0A1I7LI77</accession>
<evidence type="ECO:0000256" key="1">
    <source>
        <dbReference type="ARBA" id="ARBA00004127"/>
    </source>
</evidence>
<feature type="transmembrane region" description="Helical" evidence="5">
    <location>
        <begin position="87"/>
        <end position="108"/>
    </location>
</feature>
<proteinExistence type="predicted"/>
<dbReference type="Gene3D" id="1.20.120.1630">
    <property type="match status" value="1"/>
</dbReference>
<keyword evidence="3 5" id="KW-1133">Transmembrane helix</keyword>
<organism evidence="6 7">
    <name type="scientific">Alicyclobacillus macrosporangiidus</name>
    <dbReference type="NCBI Taxonomy" id="392015"/>
    <lineage>
        <taxon>Bacteria</taxon>
        <taxon>Bacillati</taxon>
        <taxon>Bacillota</taxon>
        <taxon>Bacilli</taxon>
        <taxon>Bacillales</taxon>
        <taxon>Alicyclobacillaceae</taxon>
        <taxon>Alicyclobacillus</taxon>
    </lineage>
</organism>
<dbReference type="InterPro" id="IPR007318">
    <property type="entry name" value="Phopholipid_MeTrfase"/>
</dbReference>
<evidence type="ECO:0000256" key="3">
    <source>
        <dbReference type="ARBA" id="ARBA00022989"/>
    </source>
</evidence>
<keyword evidence="7" id="KW-1185">Reference proteome</keyword>
<protein>
    <submittedName>
        <fullName evidence="6">Protein-S-isoprenylcysteine O-methyltransferase Ste14</fullName>
    </submittedName>
</protein>
<dbReference type="PANTHER" id="PTHR43847">
    <property type="entry name" value="BLL3993 PROTEIN"/>
    <property type="match status" value="1"/>
</dbReference>
<dbReference type="GO" id="GO:0008168">
    <property type="term" value="F:methyltransferase activity"/>
    <property type="evidence" value="ECO:0007669"/>
    <property type="project" value="UniProtKB-KW"/>
</dbReference>
<comment type="subcellular location">
    <subcellularLocation>
        <location evidence="1">Endomembrane system</location>
        <topology evidence="1">Multi-pass membrane protein</topology>
    </subcellularLocation>
</comment>
<gene>
    <name evidence="6" type="ORF">SAMN05421543_1584</name>
</gene>
<name>A0A1I7LI77_9BACL</name>